<sequence length="253" mass="28476">MNEPIVIIIITVIVVIFILAIFFSKKAIIKRKLKKAELKKLSQFRNGDTAKIVGQVELVDQALTAPLSGRKCAYYYAHVEQEVSSGKNSRWKTLIEEEVSGEYLIRDGSECAYISSKHVKSYIVQDRKFRSGFMNDASQALERYLNNKGYESENMLGFNKTLRYKEGILEAGETIAVFGCGQWKSASELGLPEELGQVLAINDPDEGTVYLSDDPDTTKNTAKANTINQSDNYGQADSRYFQKTSESKYFKKS</sequence>
<evidence type="ECO:0008006" key="5">
    <source>
        <dbReference type="Google" id="ProtNLM"/>
    </source>
</evidence>
<evidence type="ECO:0000256" key="1">
    <source>
        <dbReference type="SAM" id="MobiDB-lite"/>
    </source>
</evidence>
<proteinExistence type="predicted"/>
<dbReference type="EMBL" id="JAENRR010000029">
    <property type="protein sequence ID" value="MBK3518212.1"/>
    <property type="molecule type" value="Genomic_DNA"/>
</dbReference>
<comment type="caution">
    <text evidence="3">The sequence shown here is derived from an EMBL/GenBank/DDBJ whole genome shotgun (WGS) entry which is preliminary data.</text>
</comment>
<name>A0ABS1HKX7_9BACT</name>
<dbReference type="Proteomes" id="UP000605676">
    <property type="component" value="Unassembled WGS sequence"/>
</dbReference>
<reference evidence="3 4" key="1">
    <citation type="submission" date="2021-01" db="EMBL/GenBank/DDBJ databases">
        <title>Carboxyliciviraga sp.nov., isolated from coastal sediments.</title>
        <authorList>
            <person name="Lu D."/>
            <person name="Zhang T."/>
        </authorList>
    </citation>
    <scope>NUCLEOTIDE SEQUENCE [LARGE SCALE GENOMIC DNA]</scope>
    <source>
        <strain evidence="3 4">N1Y132</strain>
    </source>
</reference>
<keyword evidence="2" id="KW-0812">Transmembrane</keyword>
<feature type="transmembrane region" description="Helical" evidence="2">
    <location>
        <begin position="6"/>
        <end position="24"/>
    </location>
</feature>
<evidence type="ECO:0000256" key="2">
    <source>
        <dbReference type="SAM" id="Phobius"/>
    </source>
</evidence>
<keyword evidence="2" id="KW-1133">Transmembrane helix</keyword>
<organism evidence="3 4">
    <name type="scientific">Carboxylicivirga marina</name>
    <dbReference type="NCBI Taxonomy" id="2800988"/>
    <lineage>
        <taxon>Bacteria</taxon>
        <taxon>Pseudomonadati</taxon>
        <taxon>Bacteroidota</taxon>
        <taxon>Bacteroidia</taxon>
        <taxon>Marinilabiliales</taxon>
        <taxon>Marinilabiliaceae</taxon>
        <taxon>Carboxylicivirga</taxon>
    </lineage>
</organism>
<keyword evidence="2" id="KW-0472">Membrane</keyword>
<accession>A0ABS1HKX7</accession>
<gene>
    <name evidence="3" type="ORF">JIV24_12775</name>
</gene>
<protein>
    <recommendedName>
        <fullName evidence="5">RING-type E3 ubiquitin transferase</fullName>
    </recommendedName>
</protein>
<feature type="region of interest" description="Disordered" evidence="1">
    <location>
        <begin position="213"/>
        <end position="238"/>
    </location>
</feature>
<dbReference type="RefSeq" id="WP_200465441.1">
    <property type="nucleotide sequence ID" value="NZ_JAENRR010000029.1"/>
</dbReference>
<keyword evidence="4" id="KW-1185">Reference proteome</keyword>
<evidence type="ECO:0000313" key="3">
    <source>
        <dbReference type="EMBL" id="MBK3518212.1"/>
    </source>
</evidence>
<evidence type="ECO:0000313" key="4">
    <source>
        <dbReference type="Proteomes" id="UP000605676"/>
    </source>
</evidence>